<dbReference type="FunFam" id="1.10.418.10:FF:000057">
    <property type="entry name" value="Calmin"/>
    <property type="match status" value="1"/>
</dbReference>
<organism evidence="2 3">
    <name type="scientific">Actinia tenebrosa</name>
    <name type="common">Australian red waratah sea anemone</name>
    <dbReference type="NCBI Taxonomy" id="6105"/>
    <lineage>
        <taxon>Eukaryota</taxon>
        <taxon>Metazoa</taxon>
        <taxon>Cnidaria</taxon>
        <taxon>Anthozoa</taxon>
        <taxon>Hexacorallia</taxon>
        <taxon>Actiniaria</taxon>
        <taxon>Actiniidae</taxon>
        <taxon>Actinia</taxon>
    </lineage>
</organism>
<dbReference type="GeneID" id="116306727"/>
<dbReference type="Proteomes" id="UP000515163">
    <property type="component" value="Unplaced"/>
</dbReference>
<dbReference type="KEGG" id="aten:116306727"/>
<feature type="domain" description="Calponin-homology (CH)" evidence="1">
    <location>
        <begin position="14"/>
        <end position="118"/>
    </location>
</feature>
<dbReference type="OrthoDB" id="10017054at2759"/>
<dbReference type="PANTHER" id="PTHR23167:SF46">
    <property type="entry name" value="EPS15 HOMOLOGY DOMAIN CONTAINING PROTEIN-BINDING PROTEIN 1, ISOFORM F"/>
    <property type="match status" value="1"/>
</dbReference>
<dbReference type="InterPro" id="IPR050540">
    <property type="entry name" value="F-actin_Monoox_Mical"/>
</dbReference>
<sequence length="149" mass="17442">MICANSNNNNDSKLKGQEALLEWCRQQTEDYKDVNIRNMTDSWKNGLAFCALIHRNRPDLINFEELSKEEPRKNLELAFAVAERELGIPPLVDVTDVAETPEELSILTYVSLFYHKFKDQETGEQKPKKTRRYMLDILCDEKSREKLNF</sequence>
<gene>
    <name evidence="3" type="primary">LOC116306727</name>
</gene>
<dbReference type="SMART" id="SM00033">
    <property type="entry name" value="CH"/>
    <property type="match status" value="1"/>
</dbReference>
<dbReference type="InterPro" id="IPR001715">
    <property type="entry name" value="CH_dom"/>
</dbReference>
<dbReference type="InParanoid" id="A0A6P8J5E9"/>
<dbReference type="Pfam" id="PF00307">
    <property type="entry name" value="CH"/>
    <property type="match status" value="1"/>
</dbReference>
<dbReference type="AlphaFoldDB" id="A0A6P8J5E9"/>
<accession>A0A6P8J5E9</accession>
<dbReference type="PROSITE" id="PS50021">
    <property type="entry name" value="CH"/>
    <property type="match status" value="1"/>
</dbReference>
<evidence type="ECO:0000313" key="2">
    <source>
        <dbReference type="Proteomes" id="UP000515163"/>
    </source>
</evidence>
<protein>
    <submittedName>
        <fullName evidence="3">Alpha-actinin-like protein 1</fullName>
    </submittedName>
</protein>
<dbReference type="SUPFAM" id="SSF47576">
    <property type="entry name" value="Calponin-homology domain, CH-domain"/>
    <property type="match status" value="1"/>
</dbReference>
<dbReference type="Gene3D" id="1.10.418.10">
    <property type="entry name" value="Calponin-like domain"/>
    <property type="match status" value="1"/>
</dbReference>
<evidence type="ECO:0000259" key="1">
    <source>
        <dbReference type="PROSITE" id="PS50021"/>
    </source>
</evidence>
<dbReference type="PANTHER" id="PTHR23167">
    <property type="entry name" value="CALPONIN HOMOLOGY DOMAIN-CONTAINING PROTEIN DDB_G0272472-RELATED"/>
    <property type="match status" value="1"/>
</dbReference>
<reference evidence="3" key="1">
    <citation type="submission" date="2025-08" db="UniProtKB">
        <authorList>
            <consortium name="RefSeq"/>
        </authorList>
    </citation>
    <scope>IDENTIFICATION</scope>
    <source>
        <tissue evidence="3">Tentacle</tissue>
    </source>
</reference>
<dbReference type="InterPro" id="IPR036872">
    <property type="entry name" value="CH_dom_sf"/>
</dbReference>
<proteinExistence type="predicted"/>
<evidence type="ECO:0000313" key="3">
    <source>
        <dbReference type="RefSeq" id="XP_031572680.1"/>
    </source>
</evidence>
<dbReference type="RefSeq" id="XP_031572680.1">
    <property type="nucleotide sequence ID" value="XM_031716820.1"/>
</dbReference>
<name>A0A6P8J5E9_ACTTE</name>
<keyword evidence="2" id="KW-1185">Reference proteome</keyword>